<protein>
    <recommendedName>
        <fullName evidence="4">Secreted protein</fullName>
    </recommendedName>
</protein>
<evidence type="ECO:0000256" key="1">
    <source>
        <dbReference type="SAM" id="SignalP"/>
    </source>
</evidence>
<feature type="chain" id="PRO_5042130681" description="Secreted protein" evidence="1">
    <location>
        <begin position="19"/>
        <end position="80"/>
    </location>
</feature>
<organism evidence="2 3">
    <name type="scientific">Lacticaseibacillus casei DSM 20011 = JCM 1134 = ATCC 393</name>
    <dbReference type="NCBI Taxonomy" id="1423732"/>
    <lineage>
        <taxon>Bacteria</taxon>
        <taxon>Bacillati</taxon>
        <taxon>Bacillota</taxon>
        <taxon>Bacilli</taxon>
        <taxon>Lactobacillales</taxon>
        <taxon>Lactobacillaceae</taxon>
        <taxon>Lacticaseibacillus</taxon>
    </lineage>
</organism>
<dbReference type="AlphaFoldDB" id="A0AAD1ASD7"/>
<dbReference type="EMBL" id="AP012544">
    <property type="protein sequence ID" value="BAN75596.1"/>
    <property type="molecule type" value="Genomic_DNA"/>
</dbReference>
<sequence length="80" mass="8852">MLWLTALGVTFNSAAACASVPRSTTLLKTSYEKLPVIFFLPFHREAEVTALVTSARQIPSHQSPSVFVLFSMNNIQLNLK</sequence>
<reference evidence="2 3" key="1">
    <citation type="journal article" date="2013" name="PLoS ONE">
        <title>Genomic Adaptation of the Lactobacillus casei Group.</title>
        <authorList>
            <person name="Toh H."/>
            <person name="Oshima K."/>
            <person name="Nakano A."/>
            <person name="Takahata M."/>
            <person name="Murakami M."/>
            <person name="Takaki T."/>
            <person name="Nishiyama H."/>
            <person name="Igimi S."/>
            <person name="Hattori M."/>
            <person name="Morita H."/>
        </authorList>
    </citation>
    <scope>NUCLEOTIDE SEQUENCE [LARGE SCALE GENOMIC DNA]</scope>
    <source>
        <strain evidence="2 3">ATCC 393</strain>
    </source>
</reference>
<proteinExistence type="predicted"/>
<dbReference type="Proteomes" id="UP000015560">
    <property type="component" value="Chromosome"/>
</dbReference>
<feature type="signal peptide" evidence="1">
    <location>
        <begin position="1"/>
        <end position="18"/>
    </location>
</feature>
<evidence type="ECO:0000313" key="3">
    <source>
        <dbReference type="Proteomes" id="UP000015560"/>
    </source>
</evidence>
<gene>
    <name evidence="2" type="ORF">LBCZ_2428</name>
</gene>
<evidence type="ECO:0008006" key="4">
    <source>
        <dbReference type="Google" id="ProtNLM"/>
    </source>
</evidence>
<name>A0AAD1ASD7_LACCA</name>
<accession>A0AAD1ASD7</accession>
<evidence type="ECO:0000313" key="2">
    <source>
        <dbReference type="EMBL" id="BAN75596.1"/>
    </source>
</evidence>
<keyword evidence="1" id="KW-0732">Signal</keyword>